<feature type="transmembrane region" description="Helical" evidence="6">
    <location>
        <begin position="196"/>
        <end position="215"/>
    </location>
</feature>
<evidence type="ECO:0000256" key="6">
    <source>
        <dbReference type="SAM" id="Phobius"/>
    </source>
</evidence>
<name>A0A1G2MNF9_9BACT</name>
<comment type="subcellular location">
    <subcellularLocation>
        <location evidence="1">Membrane</location>
        <topology evidence="1">Multi-pass membrane protein</topology>
    </subcellularLocation>
</comment>
<feature type="repeat" description="TPR" evidence="5">
    <location>
        <begin position="643"/>
        <end position="676"/>
    </location>
</feature>
<evidence type="ECO:0000256" key="3">
    <source>
        <dbReference type="ARBA" id="ARBA00022989"/>
    </source>
</evidence>
<feature type="transmembrane region" description="Helical" evidence="6">
    <location>
        <begin position="409"/>
        <end position="430"/>
    </location>
</feature>
<reference evidence="8 9" key="1">
    <citation type="journal article" date="2016" name="Nat. Commun.">
        <title>Thousands of microbial genomes shed light on interconnected biogeochemical processes in an aquifer system.</title>
        <authorList>
            <person name="Anantharaman K."/>
            <person name="Brown C.T."/>
            <person name="Hug L.A."/>
            <person name="Sharon I."/>
            <person name="Castelle C.J."/>
            <person name="Probst A.J."/>
            <person name="Thomas B.C."/>
            <person name="Singh A."/>
            <person name="Wilkins M.J."/>
            <person name="Karaoz U."/>
            <person name="Brodie E.L."/>
            <person name="Williams K.H."/>
            <person name="Hubbard S.S."/>
            <person name="Banfield J.F."/>
        </authorList>
    </citation>
    <scope>NUCLEOTIDE SEQUENCE [LARGE SCALE GENOMIC DNA]</scope>
</reference>
<dbReference type="PANTHER" id="PTHR37422:SF13">
    <property type="entry name" value="LIPOPOLYSACCHARIDE BIOSYNTHESIS PROTEIN PA4999-RELATED"/>
    <property type="match status" value="1"/>
</dbReference>
<feature type="domain" description="O-antigen ligase-related" evidence="7">
    <location>
        <begin position="265"/>
        <end position="422"/>
    </location>
</feature>
<keyword evidence="4 6" id="KW-0472">Membrane</keyword>
<feature type="transmembrane region" description="Helical" evidence="6">
    <location>
        <begin position="103"/>
        <end position="121"/>
    </location>
</feature>
<dbReference type="SMART" id="SM00028">
    <property type="entry name" value="TPR"/>
    <property type="match status" value="4"/>
</dbReference>
<feature type="repeat" description="TPR" evidence="5">
    <location>
        <begin position="609"/>
        <end position="642"/>
    </location>
</feature>
<dbReference type="InterPro" id="IPR051533">
    <property type="entry name" value="WaaL-like"/>
</dbReference>
<feature type="transmembrane region" description="Helical" evidence="6">
    <location>
        <begin position="128"/>
        <end position="149"/>
    </location>
</feature>
<accession>A0A1G2MNF9</accession>
<feature type="transmembrane region" description="Helical" evidence="6">
    <location>
        <begin position="450"/>
        <end position="483"/>
    </location>
</feature>
<dbReference type="PANTHER" id="PTHR37422">
    <property type="entry name" value="TEICHURONIC ACID BIOSYNTHESIS PROTEIN TUAE"/>
    <property type="match status" value="1"/>
</dbReference>
<dbReference type="Pfam" id="PF13432">
    <property type="entry name" value="TPR_16"/>
    <property type="match status" value="1"/>
</dbReference>
<dbReference type="Pfam" id="PF04932">
    <property type="entry name" value="Wzy_C"/>
    <property type="match status" value="1"/>
</dbReference>
<dbReference type="Proteomes" id="UP000177943">
    <property type="component" value="Unassembled WGS sequence"/>
</dbReference>
<sequence>MTLQKVLHKIALFGVMAVPLIPLVWSNELFFPFISARGFFFRIVVETVFAAWVILALKDNHFRPKGSLVLWTLVIFTGVIFLADIFGISPYKSLWSNFERMEGFITLAHLFLYFLVSGAVLKEVDWGRFFRISIGVSFFVSLYAILQLFHELSINQGSVRVDGTLGNALYLAAYLLLHIFLILFLVFGRRFKDGRGLFLSAGTGLVFFGAFYLYKLTGENFNLHLEGGLLALVVGLLLIGLAYLYKQKSWLLAERIERYFLFGLVILETVILFYTATRGAALGLIGGAVVASGFMIMSSLKNGDRVAKRVSVAVLALVGLLLALFFVFKDTPAIRNNPVFGRLASISIQNEDAQARFVVWNIALKGFKDRSVLGFGQDNFNYVFNTHYDPNLYKREPWFDRAHNTYLDWLVAGGAAGFLAYLAVVFALLLSIFRLSRGGKNVALNDKEKAVLLGLFAGYAIHNFFAFDILPTYFVIFSLMAYLHFKTTEQTSAPIFSGKTFRLNSGVVSGVFVALVFIVYFLNGRPILAGVNLINALHLQPEGPVRNYEYFIKALSYKSFADSEIREQLSAAAVSMKKVGNVPDNIRNDFLDLTLSEFKKQIDERPADARYYLMLAVFLDEYSQFPEALPYLLKAEELSPNKQEIIIEIGTNYLNQQKFEDALLYFKKAFELAPDFEDIRIIYAVGAIYADKNDLVEELLIPKYGTTLIPDHRIARAYFNRGELSKVIALWERAIKDRPDDGSRYLYLAGAYLEAGRKTEAIAAIKKAADVSPELKTQVEFYLKELGVK</sequence>
<dbReference type="InterPro" id="IPR007016">
    <property type="entry name" value="O-antigen_ligase-rel_domated"/>
</dbReference>
<evidence type="ECO:0000256" key="4">
    <source>
        <dbReference type="ARBA" id="ARBA00023136"/>
    </source>
</evidence>
<protein>
    <recommendedName>
        <fullName evidence="7">O-antigen ligase-related domain-containing protein</fullName>
    </recommendedName>
</protein>
<keyword evidence="3 6" id="KW-1133">Transmembrane helix</keyword>
<evidence type="ECO:0000313" key="9">
    <source>
        <dbReference type="Proteomes" id="UP000177943"/>
    </source>
</evidence>
<keyword evidence="2 6" id="KW-0812">Transmembrane</keyword>
<dbReference type="GO" id="GO:0016020">
    <property type="term" value="C:membrane"/>
    <property type="evidence" value="ECO:0007669"/>
    <property type="project" value="UniProtKB-SubCell"/>
</dbReference>
<feature type="transmembrane region" description="Helical" evidence="6">
    <location>
        <begin position="169"/>
        <end position="187"/>
    </location>
</feature>
<dbReference type="PROSITE" id="PS50293">
    <property type="entry name" value="TPR_REGION"/>
    <property type="match status" value="1"/>
</dbReference>
<dbReference type="InterPro" id="IPR011990">
    <property type="entry name" value="TPR-like_helical_dom_sf"/>
</dbReference>
<dbReference type="EMBL" id="MHRP01000049">
    <property type="protein sequence ID" value="OHA25397.1"/>
    <property type="molecule type" value="Genomic_DNA"/>
</dbReference>
<feature type="transmembrane region" description="Helical" evidence="6">
    <location>
        <begin position="503"/>
        <end position="522"/>
    </location>
</feature>
<comment type="caution">
    <text evidence="8">The sequence shown here is derived from an EMBL/GenBank/DDBJ whole genome shotgun (WGS) entry which is preliminary data.</text>
</comment>
<gene>
    <name evidence="8" type="ORF">A3D56_01265</name>
</gene>
<evidence type="ECO:0000256" key="5">
    <source>
        <dbReference type="PROSITE-ProRule" id="PRU00339"/>
    </source>
</evidence>
<evidence type="ECO:0000256" key="1">
    <source>
        <dbReference type="ARBA" id="ARBA00004141"/>
    </source>
</evidence>
<dbReference type="PROSITE" id="PS50005">
    <property type="entry name" value="TPR"/>
    <property type="match status" value="3"/>
</dbReference>
<feature type="transmembrane region" description="Helical" evidence="6">
    <location>
        <begin position="310"/>
        <end position="328"/>
    </location>
</feature>
<feature type="transmembrane region" description="Helical" evidence="6">
    <location>
        <begin position="36"/>
        <end position="57"/>
    </location>
</feature>
<dbReference type="AlphaFoldDB" id="A0A1G2MNF9"/>
<proteinExistence type="predicted"/>
<evidence type="ECO:0000256" key="2">
    <source>
        <dbReference type="ARBA" id="ARBA00022692"/>
    </source>
</evidence>
<dbReference type="SUPFAM" id="SSF48452">
    <property type="entry name" value="TPR-like"/>
    <property type="match status" value="1"/>
</dbReference>
<dbReference type="Gene3D" id="1.25.40.10">
    <property type="entry name" value="Tetratricopeptide repeat domain"/>
    <property type="match status" value="2"/>
</dbReference>
<organism evidence="8 9">
    <name type="scientific">Candidatus Taylorbacteria bacterium RIFCSPHIGHO2_02_FULL_45_35</name>
    <dbReference type="NCBI Taxonomy" id="1802311"/>
    <lineage>
        <taxon>Bacteria</taxon>
        <taxon>Candidatus Tayloriibacteriota</taxon>
    </lineage>
</organism>
<evidence type="ECO:0000259" key="7">
    <source>
        <dbReference type="Pfam" id="PF04932"/>
    </source>
</evidence>
<feature type="transmembrane region" description="Helical" evidence="6">
    <location>
        <begin position="256"/>
        <end position="274"/>
    </location>
</feature>
<feature type="transmembrane region" description="Helical" evidence="6">
    <location>
        <begin position="227"/>
        <end position="244"/>
    </location>
</feature>
<feature type="transmembrane region" description="Helical" evidence="6">
    <location>
        <begin position="280"/>
        <end position="298"/>
    </location>
</feature>
<feature type="transmembrane region" description="Helical" evidence="6">
    <location>
        <begin position="69"/>
        <end position="91"/>
    </location>
</feature>
<keyword evidence="5" id="KW-0802">TPR repeat</keyword>
<feature type="repeat" description="TPR" evidence="5">
    <location>
        <begin position="742"/>
        <end position="775"/>
    </location>
</feature>
<dbReference type="InterPro" id="IPR019734">
    <property type="entry name" value="TPR_rpt"/>
</dbReference>
<evidence type="ECO:0000313" key="8">
    <source>
        <dbReference type="EMBL" id="OHA25397.1"/>
    </source>
</evidence>